<evidence type="ECO:0000259" key="9">
    <source>
        <dbReference type="PROSITE" id="PS51387"/>
    </source>
</evidence>
<dbReference type="GO" id="GO:0008610">
    <property type="term" value="P:lipid biosynthetic process"/>
    <property type="evidence" value="ECO:0007669"/>
    <property type="project" value="InterPro"/>
</dbReference>
<dbReference type="Gene3D" id="3.30.43.10">
    <property type="entry name" value="Uridine Diphospho-n-acetylenolpyruvylglucosamine Reductase, domain 2"/>
    <property type="match status" value="1"/>
</dbReference>
<dbReference type="InterPro" id="IPR006094">
    <property type="entry name" value="Oxid_FAD_bind_N"/>
</dbReference>
<accession>A0A329QHC8</accession>
<evidence type="ECO:0000313" key="10">
    <source>
        <dbReference type="EMBL" id="RAW10752.1"/>
    </source>
</evidence>
<organism evidence="10 11">
    <name type="scientific">Phytoactinopolyspora halophila</name>
    <dbReference type="NCBI Taxonomy" id="1981511"/>
    <lineage>
        <taxon>Bacteria</taxon>
        <taxon>Bacillati</taxon>
        <taxon>Actinomycetota</taxon>
        <taxon>Actinomycetes</taxon>
        <taxon>Jiangellales</taxon>
        <taxon>Jiangellaceae</taxon>
        <taxon>Phytoactinopolyspora</taxon>
    </lineage>
</organism>
<keyword evidence="11" id="KW-1185">Reference proteome</keyword>
<dbReference type="InterPro" id="IPR016164">
    <property type="entry name" value="FAD-linked_Oxase-like_C"/>
</dbReference>
<comment type="caution">
    <text evidence="10">The sequence shown here is derived from an EMBL/GenBank/DDBJ whole genome shotgun (WGS) entry which is preliminary data.</text>
</comment>
<dbReference type="EMBL" id="QMIG01000025">
    <property type="protein sequence ID" value="RAW10752.1"/>
    <property type="molecule type" value="Genomic_DNA"/>
</dbReference>
<feature type="domain" description="FAD-binding PCMH-type" evidence="9">
    <location>
        <begin position="103"/>
        <end position="284"/>
    </location>
</feature>
<dbReference type="Proteomes" id="UP000250462">
    <property type="component" value="Unassembled WGS sequence"/>
</dbReference>
<evidence type="ECO:0000256" key="3">
    <source>
        <dbReference type="ARBA" id="ARBA00022827"/>
    </source>
</evidence>
<dbReference type="Pfam" id="PF01565">
    <property type="entry name" value="FAD_binding_4"/>
    <property type="match status" value="1"/>
</dbReference>
<evidence type="ECO:0000256" key="1">
    <source>
        <dbReference type="ARBA" id="ARBA00008000"/>
    </source>
</evidence>
<dbReference type="GO" id="GO:0016491">
    <property type="term" value="F:oxidoreductase activity"/>
    <property type="evidence" value="ECO:0007669"/>
    <property type="project" value="UniProtKB-KW"/>
</dbReference>
<gene>
    <name evidence="10" type="ORF">DPM12_18690</name>
</gene>
<keyword evidence="4" id="KW-0560">Oxidoreductase</keyword>
<evidence type="ECO:0000256" key="2">
    <source>
        <dbReference type="ARBA" id="ARBA00022630"/>
    </source>
</evidence>
<name>A0A329QHC8_9ACTN</name>
<comment type="similarity">
    <text evidence="1">Belongs to the FAD-binding oxidoreductase/transferase type 4 family.</text>
</comment>
<dbReference type="PANTHER" id="PTHR46568">
    <property type="entry name" value="ALKYLDIHYDROXYACETONEPHOSPHATE SYNTHASE, PEROXISOMAL"/>
    <property type="match status" value="1"/>
</dbReference>
<dbReference type="GO" id="GO:0071949">
    <property type="term" value="F:FAD binding"/>
    <property type="evidence" value="ECO:0007669"/>
    <property type="project" value="InterPro"/>
</dbReference>
<dbReference type="OrthoDB" id="9811557at2"/>
<keyword evidence="3 7" id="KW-0274">FAD</keyword>
<sequence>MTEVKHMKWWGWGDDGIAFEHRDKPAFAPFVRKAIGLDVTAPAATARPFDALDVPESHLDPALRDELAGIVGAEHVHTDTMSRVVHTFGKSIRDLLRVRSGTLERTPDVVVYPGDEDEVQRLVDAAVAANAVVIPFGGGTNISGSLEPATDEERGVVSLDLGRLNQVLDVDEDSGLARIQAGAQGPDLERQLGEHGWTLGHFPDSFAHSTLGGWVATRSSGMQSDKYGDIADIVRGFRLVRPGGVVTIRPIPSTSTGPSVREMVVGSEGRLGVITEATVHVHRIPEVREIFGYLFPSWEAGLAAMRDIAESDASPSVTRVSDARETAFSFATRTASKKKITSLGSQALMALLRRRGWDLDQVCLSFIGYEGSASHVKYEKKLVKRIVGKHGGIGLGRGPGELYDQKKFDTPYIRDFLLDRGAAADVSETAAPWSKLRQLYEHTVAAAHSAYDDLGVQGWIMCHLSHSYHSGACLYFTFAFVHGEEPLKQYDHVKSAIQQAFIDAGGTLSHHHAVGVEHAPWLAQDISPEGVALMRGLFESADPRSNFNPDKIISPS</sequence>
<feature type="binding site" evidence="7">
    <location>
        <begin position="268"/>
        <end position="274"/>
    </location>
    <ligand>
        <name>FAD</name>
        <dbReference type="ChEBI" id="CHEBI:57692"/>
    </ligand>
</feature>
<evidence type="ECO:0000256" key="5">
    <source>
        <dbReference type="PIRSR" id="PIRSR625650-1"/>
    </source>
</evidence>
<proteinExistence type="inferred from homology"/>
<evidence type="ECO:0000256" key="7">
    <source>
        <dbReference type="PIRSR" id="PIRSR625650-3"/>
    </source>
</evidence>
<dbReference type="InterPro" id="IPR016171">
    <property type="entry name" value="Vanillyl_alc_oxidase_C-sub2"/>
</dbReference>
<evidence type="ECO:0000256" key="6">
    <source>
        <dbReference type="PIRSR" id="PIRSR625650-2"/>
    </source>
</evidence>
<dbReference type="Gene3D" id="1.10.45.10">
    <property type="entry name" value="Vanillyl-alcohol Oxidase, Chain A, domain 4"/>
    <property type="match status" value="1"/>
</dbReference>
<reference evidence="10 11" key="1">
    <citation type="submission" date="2018-06" db="EMBL/GenBank/DDBJ databases">
        <title>Phytoactinopolyspora halophila sp. nov., a novel halophilic actinomycete isolated from a saline soil in China.</title>
        <authorList>
            <person name="Tang S.-K."/>
        </authorList>
    </citation>
    <scope>NUCLEOTIDE SEQUENCE [LARGE SCALE GENOMIC DNA]</scope>
    <source>
        <strain evidence="10 11">YIM 96934</strain>
    </source>
</reference>
<feature type="binding site" evidence="7">
    <location>
        <begin position="204"/>
        <end position="210"/>
    </location>
    <ligand>
        <name>FAD</name>
        <dbReference type="ChEBI" id="CHEBI:57692"/>
    </ligand>
</feature>
<dbReference type="GO" id="GO:0008609">
    <property type="term" value="F:alkylglycerone-phosphate synthase activity"/>
    <property type="evidence" value="ECO:0007669"/>
    <property type="project" value="InterPro"/>
</dbReference>
<dbReference type="Gene3D" id="3.30.465.10">
    <property type="match status" value="1"/>
</dbReference>
<comment type="cofactor">
    <cofactor evidence="7">
        <name>FAD</name>
        <dbReference type="ChEBI" id="CHEBI:57692"/>
    </cofactor>
</comment>
<dbReference type="PANTHER" id="PTHR46568:SF1">
    <property type="entry name" value="ALKYLDIHYDROXYACETONEPHOSPHATE SYNTHASE, PEROXISOMAL"/>
    <property type="match status" value="1"/>
</dbReference>
<dbReference type="InterPro" id="IPR004113">
    <property type="entry name" value="FAD-bd_oxidored_4_C"/>
</dbReference>
<protein>
    <submittedName>
        <fullName evidence="10">FAD-binding oxidoreductase</fullName>
    </submittedName>
</protein>
<dbReference type="Pfam" id="PF02913">
    <property type="entry name" value="FAD-oxidase_C"/>
    <property type="match status" value="1"/>
</dbReference>
<evidence type="ECO:0000256" key="4">
    <source>
        <dbReference type="ARBA" id="ARBA00023002"/>
    </source>
</evidence>
<feature type="active site" description="Proton donor/acceptor" evidence="5">
    <location>
        <position position="475"/>
    </location>
</feature>
<dbReference type="Gene3D" id="3.30.300.330">
    <property type="match status" value="1"/>
</dbReference>
<dbReference type="AlphaFoldDB" id="A0A329QHC8"/>
<dbReference type="InterPro" id="IPR016167">
    <property type="entry name" value="FAD-bd_PCMH_sub1"/>
</dbReference>
<dbReference type="PROSITE" id="PS51387">
    <property type="entry name" value="FAD_PCMH"/>
    <property type="match status" value="1"/>
</dbReference>
<dbReference type="InterPro" id="IPR016169">
    <property type="entry name" value="FAD-bd_PCMH_sub2"/>
</dbReference>
<dbReference type="InterPro" id="IPR036318">
    <property type="entry name" value="FAD-bd_PCMH-like_sf"/>
</dbReference>
<dbReference type="InterPro" id="IPR025650">
    <property type="entry name" value="Alkyl-DHAP_Synthase"/>
</dbReference>
<keyword evidence="2" id="KW-0285">Flavoprotein</keyword>
<evidence type="ECO:0000256" key="8">
    <source>
        <dbReference type="PIRSR" id="PIRSR625650-4"/>
    </source>
</evidence>
<feature type="site" description="Important for enzyme activity" evidence="8">
    <location>
        <position position="319"/>
    </location>
</feature>
<dbReference type="RefSeq" id="WP_112259873.1">
    <property type="nucleotide sequence ID" value="NZ_QMIG01000025.1"/>
</dbReference>
<feature type="binding site" evidence="7">
    <location>
        <begin position="217"/>
        <end position="220"/>
    </location>
    <ligand>
        <name>FAD</name>
        <dbReference type="ChEBI" id="CHEBI:57692"/>
    </ligand>
</feature>
<dbReference type="SUPFAM" id="SSF56176">
    <property type="entry name" value="FAD-binding/transporter-associated domain-like"/>
    <property type="match status" value="1"/>
</dbReference>
<dbReference type="SUPFAM" id="SSF55103">
    <property type="entry name" value="FAD-linked oxidases, C-terminal domain"/>
    <property type="match status" value="1"/>
</dbReference>
<feature type="binding site" evidence="6">
    <location>
        <position position="414"/>
    </location>
    <ligand>
        <name>substrate</name>
    </ligand>
</feature>
<evidence type="ECO:0000313" key="11">
    <source>
        <dbReference type="Proteomes" id="UP000250462"/>
    </source>
</evidence>
<dbReference type="InterPro" id="IPR016166">
    <property type="entry name" value="FAD-bd_PCMH"/>
</dbReference>
<dbReference type="Gene3D" id="3.30.70.3450">
    <property type="match status" value="1"/>
</dbReference>